<feature type="compositionally biased region" description="Pro residues" evidence="1">
    <location>
        <begin position="274"/>
        <end position="298"/>
    </location>
</feature>
<evidence type="ECO:0000313" key="5">
    <source>
        <dbReference type="EMBL" id="KJP85424.1"/>
    </source>
</evidence>
<feature type="compositionally biased region" description="Low complexity" evidence="1">
    <location>
        <begin position="915"/>
        <end position="939"/>
    </location>
</feature>
<dbReference type="GO" id="GO:0030041">
    <property type="term" value="P:actin filament polymerization"/>
    <property type="evidence" value="ECO:0007669"/>
    <property type="project" value="TreeGrafter"/>
</dbReference>
<feature type="compositionally biased region" description="Basic and acidic residues" evidence="1">
    <location>
        <begin position="685"/>
        <end position="694"/>
    </location>
</feature>
<evidence type="ECO:0000256" key="1">
    <source>
        <dbReference type="SAM" id="MobiDB-lite"/>
    </source>
</evidence>
<evidence type="ECO:0000259" key="4">
    <source>
        <dbReference type="Pfam" id="PF12887"/>
    </source>
</evidence>
<dbReference type="InterPro" id="IPR024288">
    <property type="entry name" value="SICA_C"/>
</dbReference>
<feature type="region of interest" description="Disordered" evidence="1">
    <location>
        <begin position="258"/>
        <end position="379"/>
    </location>
</feature>
<feature type="compositionally biased region" description="Polar residues" evidence="1">
    <location>
        <begin position="675"/>
        <end position="684"/>
    </location>
</feature>
<feature type="compositionally biased region" description="Polar residues" evidence="1">
    <location>
        <begin position="940"/>
        <end position="967"/>
    </location>
</feature>
<accession>A0A0D9QEK5</accession>
<dbReference type="InterPro" id="IPR051412">
    <property type="entry name" value="Formin_Homology_Diaphanous_sf"/>
</dbReference>
<dbReference type="PANTHER" id="PTHR45691">
    <property type="entry name" value="PROTEIN DIAPHANOUS"/>
    <property type="match status" value="1"/>
</dbReference>
<feature type="compositionally biased region" description="Gly residues" evidence="1">
    <location>
        <begin position="1011"/>
        <end position="1052"/>
    </location>
</feature>
<dbReference type="Pfam" id="PF12887">
    <property type="entry name" value="SICA_alpha"/>
    <property type="match status" value="1"/>
</dbReference>
<feature type="domain" description="Schizont-infected cell agglutination C-terminal" evidence="3">
    <location>
        <begin position="1092"/>
        <end position="1192"/>
    </location>
</feature>
<name>A0A0D9QEK5_PLAFR</name>
<dbReference type="InterPro" id="IPR024290">
    <property type="entry name" value="SICA_extracell_a"/>
</dbReference>
<dbReference type="RefSeq" id="XP_012337954.1">
    <property type="nucleotide sequence ID" value="XM_012482531.1"/>
</dbReference>
<dbReference type="OMA" id="EYVWRKE"/>
<evidence type="ECO:0000313" key="6">
    <source>
        <dbReference type="Proteomes" id="UP000054561"/>
    </source>
</evidence>
<dbReference type="EMBL" id="KQ001726">
    <property type="protein sequence ID" value="KJP85424.1"/>
    <property type="molecule type" value="Genomic_DNA"/>
</dbReference>
<dbReference type="GO" id="GO:0005884">
    <property type="term" value="C:actin filament"/>
    <property type="evidence" value="ECO:0007669"/>
    <property type="project" value="TreeGrafter"/>
</dbReference>
<dbReference type="Pfam" id="PF12879">
    <property type="entry name" value="SICA_C"/>
    <property type="match status" value="1"/>
</dbReference>
<feature type="compositionally biased region" description="Polar residues" evidence="1">
    <location>
        <begin position="1209"/>
        <end position="1223"/>
    </location>
</feature>
<feature type="domain" description="Schizont-infected cell agglutination extracellular alpha" evidence="4">
    <location>
        <begin position="7"/>
        <end position="156"/>
    </location>
</feature>
<dbReference type="GeneID" id="24270241"/>
<keyword evidence="2" id="KW-0812">Transmembrane</keyword>
<sequence length="1608" mass="175062">MYELFHLQERLLQEVDDIFNELLSRIGAGTGDIMGFCGSIYNKAGEGLCKTRCQEITKILLYIKGYDYTQGKWTHREFSEMTGDNFREYLQCIVGSEVLLRLYGRNKELQKVIAEVSDKLGKSNTLLGDHPQRGLCENRDWGKVIFQSKSMGMALKNRLEQLRATWVAGTARSARTGSGKCGWHHTDQNDAQLQPSEANCNEHEGVLQEDHELIKQIKAWVDAGDNFPQVKHVLQDMQKPGQSKGKCDIQKQIQTKVKQLENKVNPPKVTGVTPPAPPPKPRPRPAPAPRPPRPPRPSRPAAEPSSPGVGTAGLPAVGTSDTKATDKPAPAKPVPAKPPGTDGQAVAVTPEKAPGATTTTSSGGGGAAQGGTGQTQGTTCPGAKILEWTPKPVYVVLPNDEDQWTKVKDVLQEFIEYLKENNENFEVWGANCENTGWNDFNTGEHHTGQTVADMMRCRLMSGALWFANGLGIDMDEWDKRSEDDKEMYERLRCEVVHVFGHLLKDMYCKGRQTWYRGIEYAWNTMTEMGKTQNGGAGPTGPVVAGKCTPCGYTGYHRHITAINLAIAQWLLEHGNISAEIAQMQDAMPCNTTWKKYLKDGATHGNTIKDSLTEEGKNKIKEAQGKMTAAVTQIIEKVQTAEAHIKDAAKRIINDAKKKEQQDVPEVKNADETDNSKQAAKSANGKNKDNKDQKTSESPSSTLKPAEAPASGTAGDRGRSDQGVSDTPRATGSPPQPPPAAPPAGADGSGTPGQGPGPGQQPPPPPPPDSAPSGQAPTAEKKGESSTDTQGEDECQDDNSDTKASGIETHANSLVTVARGTHIYAGQQPSCAKLKELERLQESTDGSHKSTAVRDGTLRMRATRTHNVDYQCGRHITEMRGNQKNNNKKRKETKFPEHERATTRREKTGHGAPPGSTSQDPSVSSSETTSPTVATTTRTSGDQNPSQKPTESVTSGPNSTPATDNTQVAGAPVHGGADDPPPLNPPKPKPNPNPDQSGSSGSFSDADLADGVSGGQGKGGEGGEKAAGGTGSGSAAGGGSTGGGGGRGAGGSGTDVVTPSVRPGVTWEDVKPYTPAIIPAAVGIGIIAFFLWKYFAYLAKRRRQFRTVRDVPSPPLDEDILHHLQRGDLPPPDYGYTIIRDRQPASTPGRGRPPRVHKRTIIELHLEVLNECEATEWENVKDDYWQIVVHEFAHDLEPHATGHSSFPDAPSTNQGPPGINVSSTDFDGTDASPDDDPDPWSSIETIQLETDPFPPNADNPWSCMETIPLATDPCPPHDPDPCSCMETMQFDTDPCPLNEDNHDPWSCMDTIQLATDNCPPHDPDPWSCMETIQFATDNCRPNKEDPDPCKCMETIQLETAPGPPNDCDSCSCMHTIPLETDPFPPNAEDPDPWSCMESIQLAMDPCPPNEGDPDPWNCMETIQLEEEQSPAPTVPGAAKSYCTQWINWIDCNKAILRECTTQPWFNALKSAWRQYLREHMVANGASGEHWQAATMESKKHAWKAWVAQQHRQLRMYTEEWFQHLLHNVEEQTVTATGESPGVETLMGKEDVLRVTHAQPSQSLHPPPDMQKTLTAKTWILILAFVIEQCEVERSLQEKELCVDDLLEQL</sequence>
<feature type="region of interest" description="Disordered" evidence="1">
    <location>
        <begin position="655"/>
        <end position="807"/>
    </location>
</feature>
<evidence type="ECO:0000259" key="3">
    <source>
        <dbReference type="Pfam" id="PF12879"/>
    </source>
</evidence>
<dbReference type="VEuPathDB" id="PlasmoDB:AK88_04927"/>
<feature type="region of interest" description="Disordered" evidence="1">
    <location>
        <begin position="834"/>
        <end position="1060"/>
    </location>
</feature>
<dbReference type="PANTHER" id="PTHR45691:SF6">
    <property type="entry name" value="PROTEIN DIAPHANOUS"/>
    <property type="match status" value="1"/>
</dbReference>
<feature type="compositionally biased region" description="Basic and acidic residues" evidence="1">
    <location>
        <begin position="892"/>
        <end position="908"/>
    </location>
</feature>
<evidence type="ECO:0008006" key="7">
    <source>
        <dbReference type="Google" id="ProtNLM"/>
    </source>
</evidence>
<feature type="compositionally biased region" description="Gly residues" evidence="1">
    <location>
        <begin position="746"/>
        <end position="757"/>
    </location>
</feature>
<feature type="compositionally biased region" description="Pro residues" evidence="1">
    <location>
        <begin position="758"/>
        <end position="769"/>
    </location>
</feature>
<feature type="compositionally biased region" description="Pro residues" evidence="1">
    <location>
        <begin position="978"/>
        <end position="992"/>
    </location>
</feature>
<protein>
    <recommendedName>
        <fullName evidence="7">Schizont-infected cell agglutination C-terminal domain-containing protein</fullName>
    </recommendedName>
</protein>
<feature type="region of interest" description="Disordered" evidence="1">
    <location>
        <begin position="1198"/>
        <end position="1241"/>
    </location>
</feature>
<reference evidence="5 6" key="1">
    <citation type="submission" date="2014-03" db="EMBL/GenBank/DDBJ databases">
        <title>The Genome Sequence of Plasmodium fragile nilgiri.</title>
        <authorList>
            <consortium name="The Broad Institute Genomics Platform"/>
            <consortium name="The Broad Institute Genome Sequencing Center for Infectious Disease"/>
            <person name="Neafsey D."/>
            <person name="Duraisingh M."/>
            <person name="Young S.K."/>
            <person name="Zeng Q."/>
            <person name="Gargeya S."/>
            <person name="Abouelleil A."/>
            <person name="Alvarado L."/>
            <person name="Chapman S.B."/>
            <person name="Gainer-Dewar J."/>
            <person name="Goldberg J."/>
            <person name="Griggs A."/>
            <person name="Gujja S."/>
            <person name="Hansen M."/>
            <person name="Howarth C."/>
            <person name="Imamovic A."/>
            <person name="Larimer J."/>
            <person name="Pearson M."/>
            <person name="Poon T.W."/>
            <person name="Priest M."/>
            <person name="Roberts A."/>
            <person name="Saif S."/>
            <person name="Shea T."/>
            <person name="Sykes S."/>
            <person name="Wortman J."/>
            <person name="Nusbaum C."/>
            <person name="Birren B."/>
        </authorList>
    </citation>
    <scope>NUCLEOTIDE SEQUENCE [LARGE SCALE GENOMIC DNA]</scope>
    <source>
        <strain evidence="6">nilgiri</strain>
    </source>
</reference>
<dbReference type="Proteomes" id="UP000054561">
    <property type="component" value="Unassembled WGS sequence"/>
</dbReference>
<feature type="compositionally biased region" description="Gly residues" evidence="1">
    <location>
        <begin position="362"/>
        <end position="374"/>
    </location>
</feature>
<keyword evidence="6" id="KW-1185">Reference proteome</keyword>
<keyword evidence="2" id="KW-0472">Membrane</keyword>
<dbReference type="OrthoDB" id="375150at2759"/>
<feature type="compositionally biased region" description="Acidic residues" evidence="1">
    <location>
        <begin position="789"/>
        <end position="798"/>
    </location>
</feature>
<keyword evidence="2" id="KW-1133">Transmembrane helix</keyword>
<evidence type="ECO:0000256" key="2">
    <source>
        <dbReference type="SAM" id="Phobius"/>
    </source>
</evidence>
<feature type="compositionally biased region" description="Basic and acidic residues" evidence="1">
    <location>
        <begin position="655"/>
        <end position="674"/>
    </location>
</feature>
<feature type="transmembrane region" description="Helical" evidence="2">
    <location>
        <begin position="1075"/>
        <end position="1095"/>
    </location>
</feature>
<gene>
    <name evidence="5" type="ORF">AK88_04927</name>
</gene>
<organism evidence="5 6">
    <name type="scientific">Plasmodium fragile</name>
    <dbReference type="NCBI Taxonomy" id="5857"/>
    <lineage>
        <taxon>Eukaryota</taxon>
        <taxon>Sar</taxon>
        <taxon>Alveolata</taxon>
        <taxon>Apicomplexa</taxon>
        <taxon>Aconoidasida</taxon>
        <taxon>Haemosporida</taxon>
        <taxon>Plasmodiidae</taxon>
        <taxon>Plasmodium</taxon>
        <taxon>Plasmodium (Plasmodium)</taxon>
    </lineage>
</organism>
<feature type="compositionally biased region" description="Basic and acidic residues" evidence="1">
    <location>
        <begin position="834"/>
        <end position="847"/>
    </location>
</feature>
<proteinExistence type="predicted"/>